<feature type="compositionally biased region" description="Low complexity" evidence="1">
    <location>
        <begin position="70"/>
        <end position="79"/>
    </location>
</feature>
<dbReference type="Proteomes" id="UP000018201">
    <property type="component" value="Unassembled WGS sequence"/>
</dbReference>
<name>U6GY78_9EIME</name>
<reference evidence="2" key="2">
    <citation type="submission" date="2013-10" db="EMBL/GenBank/DDBJ databases">
        <authorList>
            <person name="Aslett M."/>
        </authorList>
    </citation>
    <scope>NUCLEOTIDE SEQUENCE [LARGE SCALE GENOMIC DNA]</scope>
    <source>
        <strain evidence="2">Houghton</strain>
    </source>
</reference>
<reference evidence="2" key="1">
    <citation type="submission" date="2013-10" db="EMBL/GenBank/DDBJ databases">
        <title>Genomic analysis of the causative agents of coccidiosis in chickens.</title>
        <authorList>
            <person name="Reid A.J."/>
            <person name="Blake D."/>
            <person name="Billington K."/>
            <person name="Browne H."/>
            <person name="Dunn M."/>
            <person name="Hung S."/>
            <person name="Kawahara F."/>
            <person name="Miranda-Saavedra D."/>
            <person name="Mourier T."/>
            <person name="Nagra H."/>
            <person name="Otto T.D."/>
            <person name="Rawlings N."/>
            <person name="Sanchez A."/>
            <person name="Sanders M."/>
            <person name="Subramaniam C."/>
            <person name="Tay Y."/>
            <person name="Dear P."/>
            <person name="Doerig C."/>
            <person name="Gruber A."/>
            <person name="Parkinson J."/>
            <person name="Shirley M."/>
            <person name="Wan K.L."/>
            <person name="Berriman M."/>
            <person name="Tomley F."/>
            <person name="Pain A."/>
        </authorList>
    </citation>
    <scope>NUCLEOTIDE SEQUENCE [LARGE SCALE GENOMIC DNA]</scope>
    <source>
        <strain evidence="2">Houghton</strain>
    </source>
</reference>
<sequence>MLLLTSRLQVDDLSLLKDLETVAKETEATYKQESRGWRTWAAAALLGLSRSSEDIWTYQAEKLLLQQQQQQQQQQQKQKQQQKHRERSAAHRGLAHRHRKKPLSEGGPLLPSPVITPPHSAAAATETTISTTATAAATAAAAAADSLSSSPVALRYCLLRGPRGDAVCSIGASTANQRGPLGGPPLANKHWGPRSCLKGEDGYTGIETAAGEATAAAAAAEAAAAAAAAGEAAAAACANISNNSLALLGHSCPWPLSAASGGPPQGYSGGDRRRGPLQVLGSSPNTATGDRDRGHPTPQGPPIVGEEWKSCVGFRERRRKEGTSSSRRREALRRRQRLSLLDPPYDAHALLLHPFAAAAAAALPDTETARAAEVYEVALEFLSRAKATQTCPQCTRPQSKGDTSINNNPTPCPHHQRLHYTQVGEILSSLFSRDRGAIDGWDRLGRDDPNTRSHRIPKTVEIICGDYAWGSCV</sequence>
<proteinExistence type="predicted"/>
<keyword evidence="3" id="KW-1185">Reference proteome</keyword>
<dbReference type="OrthoDB" id="348781at2759"/>
<evidence type="ECO:0000313" key="2">
    <source>
        <dbReference type="EMBL" id="CDI85261.1"/>
    </source>
</evidence>
<dbReference type="EMBL" id="HG693607">
    <property type="protein sequence ID" value="CDI85261.1"/>
    <property type="molecule type" value="Genomic_DNA"/>
</dbReference>
<protein>
    <submittedName>
        <fullName evidence="2">Uncharacterized protein</fullName>
    </submittedName>
</protein>
<gene>
    <name evidence="2" type="ORF">EPH_0062530</name>
</gene>
<accession>U6GY78</accession>
<dbReference type="VEuPathDB" id="ToxoDB:EPH_0062530"/>
<evidence type="ECO:0000256" key="1">
    <source>
        <dbReference type="SAM" id="MobiDB-lite"/>
    </source>
</evidence>
<feature type="region of interest" description="Disordered" evidence="1">
    <location>
        <begin position="260"/>
        <end position="309"/>
    </location>
</feature>
<dbReference type="AlphaFoldDB" id="U6GY78"/>
<evidence type="ECO:0000313" key="3">
    <source>
        <dbReference type="Proteomes" id="UP000018201"/>
    </source>
</evidence>
<organism evidence="2 3">
    <name type="scientific">Eimeria praecox</name>
    <dbReference type="NCBI Taxonomy" id="51316"/>
    <lineage>
        <taxon>Eukaryota</taxon>
        <taxon>Sar</taxon>
        <taxon>Alveolata</taxon>
        <taxon>Apicomplexa</taxon>
        <taxon>Conoidasida</taxon>
        <taxon>Coccidia</taxon>
        <taxon>Eucoccidiorida</taxon>
        <taxon>Eimeriorina</taxon>
        <taxon>Eimeriidae</taxon>
        <taxon>Eimeria</taxon>
    </lineage>
</organism>
<feature type="region of interest" description="Disordered" evidence="1">
    <location>
        <begin position="70"/>
        <end position="126"/>
    </location>
</feature>